<reference evidence="1" key="1">
    <citation type="submission" date="2022-06" db="EMBL/GenBank/DDBJ databases">
        <title>Phylogenomic reconstructions and comparative analyses of Kickxellomycotina fungi.</title>
        <authorList>
            <person name="Reynolds N.K."/>
            <person name="Stajich J.E."/>
            <person name="Barry K."/>
            <person name="Grigoriev I.V."/>
            <person name="Crous P."/>
            <person name="Smith M.E."/>
        </authorList>
    </citation>
    <scope>NUCLEOTIDE SEQUENCE</scope>
    <source>
        <strain evidence="1">RSA 2271</strain>
    </source>
</reference>
<evidence type="ECO:0000313" key="1">
    <source>
        <dbReference type="EMBL" id="KAJ1672484.1"/>
    </source>
</evidence>
<evidence type="ECO:0000313" key="2">
    <source>
        <dbReference type="Proteomes" id="UP001145114"/>
    </source>
</evidence>
<keyword evidence="2" id="KW-1185">Reference proteome</keyword>
<comment type="caution">
    <text evidence="1">The sequence shown here is derived from an EMBL/GenBank/DDBJ whole genome shotgun (WGS) entry which is preliminary data.</text>
</comment>
<feature type="non-terminal residue" evidence="1">
    <location>
        <position position="322"/>
    </location>
</feature>
<proteinExistence type="predicted"/>
<name>A0ACC1HDR5_9FUNG</name>
<accession>A0ACC1HDR5</accession>
<protein>
    <submittedName>
        <fullName evidence="1">Uncharacterized protein</fullName>
    </submittedName>
</protein>
<feature type="non-terminal residue" evidence="1">
    <location>
        <position position="1"/>
    </location>
</feature>
<organism evidence="1 2">
    <name type="scientific">Spiromyces aspiralis</name>
    <dbReference type="NCBI Taxonomy" id="68401"/>
    <lineage>
        <taxon>Eukaryota</taxon>
        <taxon>Fungi</taxon>
        <taxon>Fungi incertae sedis</taxon>
        <taxon>Zoopagomycota</taxon>
        <taxon>Kickxellomycotina</taxon>
        <taxon>Kickxellomycetes</taxon>
        <taxon>Kickxellales</taxon>
        <taxon>Kickxellaceae</taxon>
        <taxon>Spiromyces</taxon>
    </lineage>
</organism>
<sequence>ELAKPSPEVTFSVLRPPPSGGSNNNNNHNENTGSAGGCGICMEEWSDDNPGFQLPCHHAFCRNCWAEYLCLKFVEENENWTICCAAFRCSQPVATKHNIQMLIDVNPDDNIATKLRRLFLRAQVWNYIKDNRHATLCPVSEDCNTVVECNEYNSVAELLIPIVSCSNHHTFCMRCEVAGTHLPCPCHLARGWREKCVNDSETVNYIAAHTKECPNCKETIEKNGGCNHMTCAKCQHHWCWICMGPWKEHGNEYYNCTRYDKNKEKNIRSDTSAKRRELERYLHYNNHFTTHEQSIRNTDRLHHYIKRKIQEVQRSEDVSFRE</sequence>
<gene>
    <name evidence="1" type="ORF">EV182_007082</name>
</gene>
<dbReference type="EMBL" id="JAMZIH010008312">
    <property type="protein sequence ID" value="KAJ1672484.1"/>
    <property type="molecule type" value="Genomic_DNA"/>
</dbReference>
<dbReference type="Proteomes" id="UP001145114">
    <property type="component" value="Unassembled WGS sequence"/>
</dbReference>